<name>A0A6D2HNM7_9BRAS</name>
<evidence type="ECO:0000313" key="1">
    <source>
        <dbReference type="EMBL" id="CAA7018230.1"/>
    </source>
</evidence>
<accession>A0A6D2HNM7</accession>
<protein>
    <submittedName>
        <fullName evidence="1">Uncharacterized protein</fullName>
    </submittedName>
</protein>
<dbReference type="Proteomes" id="UP000467841">
    <property type="component" value="Unassembled WGS sequence"/>
</dbReference>
<evidence type="ECO:0000313" key="2">
    <source>
        <dbReference type="Proteomes" id="UP000467841"/>
    </source>
</evidence>
<dbReference type="EMBL" id="CACVBM020000366">
    <property type="protein sequence ID" value="CAA7018230.1"/>
    <property type="molecule type" value="Genomic_DNA"/>
</dbReference>
<gene>
    <name evidence="1" type="ORF">MERR_LOCUS5465</name>
</gene>
<dbReference type="AlphaFoldDB" id="A0A6D2HNM7"/>
<keyword evidence="2" id="KW-1185">Reference proteome</keyword>
<proteinExistence type="predicted"/>
<sequence length="138" mass="15635">MVCLASVYGKWMVMEDKSWHFEMDKGKGGRMFYLRDGCTHKEPLRMEQADYMLDMEADMVELSYQCDAPSNTLRLSSYVHHQRLLILYETVGNRPVIAGGESWREGGSWESRGEVFLSRSEGEKANCGGSRSGSGGHR</sequence>
<comment type="caution">
    <text evidence="1">The sequence shown here is derived from an EMBL/GenBank/DDBJ whole genome shotgun (WGS) entry which is preliminary data.</text>
</comment>
<organism evidence="1 2">
    <name type="scientific">Microthlaspi erraticum</name>
    <dbReference type="NCBI Taxonomy" id="1685480"/>
    <lineage>
        <taxon>Eukaryota</taxon>
        <taxon>Viridiplantae</taxon>
        <taxon>Streptophyta</taxon>
        <taxon>Embryophyta</taxon>
        <taxon>Tracheophyta</taxon>
        <taxon>Spermatophyta</taxon>
        <taxon>Magnoliopsida</taxon>
        <taxon>eudicotyledons</taxon>
        <taxon>Gunneridae</taxon>
        <taxon>Pentapetalae</taxon>
        <taxon>rosids</taxon>
        <taxon>malvids</taxon>
        <taxon>Brassicales</taxon>
        <taxon>Brassicaceae</taxon>
        <taxon>Coluteocarpeae</taxon>
        <taxon>Microthlaspi</taxon>
    </lineage>
</organism>
<reference evidence="1" key="1">
    <citation type="submission" date="2020-01" db="EMBL/GenBank/DDBJ databases">
        <authorList>
            <person name="Mishra B."/>
        </authorList>
    </citation>
    <scope>NUCLEOTIDE SEQUENCE [LARGE SCALE GENOMIC DNA]</scope>
</reference>